<dbReference type="Proteomes" id="UP000182466">
    <property type="component" value="Unassembled WGS sequence"/>
</dbReference>
<dbReference type="RefSeq" id="WP_139236598.1">
    <property type="nucleotide sequence ID" value="NZ_FPAW01000043.1"/>
</dbReference>
<sequence length="129" mass="14984">MSYFLAPSYIQRPRNYCGIDCVIAKQSIELYEYGNDRPGMCYKQSFEKLYDFASHLINPALNLKVSCDTLDAISASPSLPNEQRKDFDVKKFSELHPQIREKVISGCERRRKSPPIRVISNILEYLVFR</sequence>
<accession>A0A1I7E403</accession>
<protein>
    <submittedName>
        <fullName evidence="1">Uncharacterized protein</fullName>
    </submittedName>
</protein>
<proteinExistence type="predicted"/>
<dbReference type="EMBL" id="FPAW01000043">
    <property type="protein sequence ID" value="SFU18658.1"/>
    <property type="molecule type" value="Genomic_DNA"/>
</dbReference>
<gene>
    <name evidence="1" type="ORF">SAMN05216236_14332</name>
</gene>
<evidence type="ECO:0000313" key="1">
    <source>
        <dbReference type="EMBL" id="SFU18658.1"/>
    </source>
</evidence>
<reference evidence="1 2" key="1">
    <citation type="submission" date="2016-10" db="EMBL/GenBank/DDBJ databases">
        <authorList>
            <person name="de Groot N.N."/>
        </authorList>
    </citation>
    <scope>NUCLEOTIDE SEQUENCE [LARGE SCALE GENOMIC DNA]</scope>
    <source>
        <strain evidence="1 2">CGMCC 1.10959</strain>
    </source>
</reference>
<organism evidence="1 2">
    <name type="scientific">Sedimentitalea nanhaiensis</name>
    <dbReference type="NCBI Taxonomy" id="999627"/>
    <lineage>
        <taxon>Bacteria</taxon>
        <taxon>Pseudomonadati</taxon>
        <taxon>Pseudomonadota</taxon>
        <taxon>Alphaproteobacteria</taxon>
        <taxon>Rhodobacterales</taxon>
        <taxon>Paracoccaceae</taxon>
        <taxon>Sedimentitalea</taxon>
    </lineage>
</organism>
<dbReference type="AlphaFoldDB" id="A0A1I7E403"/>
<name>A0A1I7E403_9RHOB</name>
<evidence type="ECO:0000313" key="2">
    <source>
        <dbReference type="Proteomes" id="UP000182466"/>
    </source>
</evidence>
<keyword evidence="2" id="KW-1185">Reference proteome</keyword>